<evidence type="ECO:0000313" key="1">
    <source>
        <dbReference type="EMBL" id="JAH73359.1"/>
    </source>
</evidence>
<reference evidence="1" key="1">
    <citation type="submission" date="2014-11" db="EMBL/GenBank/DDBJ databases">
        <authorList>
            <person name="Amaro Gonzalez C."/>
        </authorList>
    </citation>
    <scope>NUCLEOTIDE SEQUENCE</scope>
</reference>
<dbReference type="AlphaFoldDB" id="A0A0E9V5H8"/>
<reference evidence="1" key="2">
    <citation type="journal article" date="2015" name="Fish Shellfish Immunol.">
        <title>Early steps in the European eel (Anguilla anguilla)-Vibrio vulnificus interaction in the gills: Role of the RtxA13 toxin.</title>
        <authorList>
            <person name="Callol A."/>
            <person name="Pajuelo D."/>
            <person name="Ebbesson L."/>
            <person name="Teles M."/>
            <person name="MacKenzie S."/>
            <person name="Amaro C."/>
        </authorList>
    </citation>
    <scope>NUCLEOTIDE SEQUENCE</scope>
</reference>
<dbReference type="EMBL" id="GBXM01035218">
    <property type="protein sequence ID" value="JAH73359.1"/>
    <property type="molecule type" value="Transcribed_RNA"/>
</dbReference>
<accession>A0A0E9V5H8</accession>
<organism evidence="1">
    <name type="scientific">Anguilla anguilla</name>
    <name type="common">European freshwater eel</name>
    <name type="synonym">Muraena anguilla</name>
    <dbReference type="NCBI Taxonomy" id="7936"/>
    <lineage>
        <taxon>Eukaryota</taxon>
        <taxon>Metazoa</taxon>
        <taxon>Chordata</taxon>
        <taxon>Craniata</taxon>
        <taxon>Vertebrata</taxon>
        <taxon>Euteleostomi</taxon>
        <taxon>Actinopterygii</taxon>
        <taxon>Neopterygii</taxon>
        <taxon>Teleostei</taxon>
        <taxon>Anguilliformes</taxon>
        <taxon>Anguillidae</taxon>
        <taxon>Anguilla</taxon>
    </lineage>
</organism>
<sequence length="58" mass="6609">MLENIHYKKLHPVLTGQNVIGYSPAGLIYINFKKPACWLFLSQSCIFNHFSVSKGLLK</sequence>
<proteinExistence type="predicted"/>
<name>A0A0E9V5H8_ANGAN</name>
<protein>
    <submittedName>
        <fullName evidence="1">Uncharacterized protein</fullName>
    </submittedName>
</protein>